<dbReference type="RefSeq" id="WP_272027062.1">
    <property type="nucleotide sequence ID" value="NZ_JAQNDH010000002.1"/>
</dbReference>
<dbReference type="EMBL" id="JAQNDI010000004">
    <property type="protein sequence ID" value="MDC0692663.1"/>
    <property type="molecule type" value="Genomic_DNA"/>
</dbReference>
<sequence>MKKMMMAIGFLTCALSHADTLDDAVVSGIKANQAAKCMVYLEVAGAEQQTAYDKLAKIYTDNISIYIDNALNEDFNSKAISSSIPMSWYVLVERNKFNKQLLAGRILQWTDMVETQRVGDIYAPNERTIPESAGRAAYNQENCVLLEQ</sequence>
<evidence type="ECO:0000313" key="2">
    <source>
        <dbReference type="EMBL" id="MDC0692663.1"/>
    </source>
</evidence>
<comment type="caution">
    <text evidence="2">The sequence shown here is derived from an EMBL/GenBank/DDBJ whole genome shotgun (WGS) entry which is preliminary data.</text>
</comment>
<gene>
    <name evidence="2" type="ORF">PIK62_08410</name>
</gene>
<feature type="signal peptide" evidence="1">
    <location>
        <begin position="1"/>
        <end position="18"/>
    </location>
</feature>
<keyword evidence="3" id="KW-1185">Reference proteome</keyword>
<keyword evidence="1" id="KW-0732">Signal</keyword>
<evidence type="ECO:0000256" key="1">
    <source>
        <dbReference type="SAM" id="SignalP"/>
    </source>
</evidence>
<feature type="chain" id="PRO_5047530727" evidence="1">
    <location>
        <begin position="19"/>
        <end position="148"/>
    </location>
</feature>
<proteinExistence type="predicted"/>
<dbReference type="Proteomes" id="UP001221816">
    <property type="component" value="Unassembled WGS sequence"/>
</dbReference>
<accession>A0ABT5CNN4</accession>
<evidence type="ECO:0000313" key="3">
    <source>
        <dbReference type="Proteomes" id="UP001221816"/>
    </source>
</evidence>
<reference evidence="2 3" key="1">
    <citation type="submission" date="2023-01" db="EMBL/GenBank/DDBJ databases">
        <authorList>
            <person name="Dale J."/>
        </authorList>
    </citation>
    <scope>NUCLEOTIDE SEQUENCE [LARGE SCALE GENOMIC DNA]</scope>
    <source>
        <strain evidence="2 3">2022EL-01098</strain>
    </source>
</reference>
<protein>
    <submittedName>
        <fullName evidence="2">Uncharacterized protein</fullName>
    </submittedName>
</protein>
<organism evidence="2 3">
    <name type="scientific">Klebsiella pasteurii</name>
    <dbReference type="NCBI Taxonomy" id="2587529"/>
    <lineage>
        <taxon>Bacteria</taxon>
        <taxon>Pseudomonadati</taxon>
        <taxon>Pseudomonadota</taxon>
        <taxon>Gammaproteobacteria</taxon>
        <taxon>Enterobacterales</taxon>
        <taxon>Enterobacteriaceae</taxon>
        <taxon>Klebsiella/Raoultella group</taxon>
        <taxon>Klebsiella</taxon>
    </lineage>
</organism>
<name>A0ABT5CNN4_9ENTR</name>